<comment type="caution">
    <text evidence="1">The sequence shown here is derived from an EMBL/GenBank/DDBJ whole genome shotgun (WGS) entry which is preliminary data.</text>
</comment>
<organism evidence="1 2">
    <name type="scientific">Pocillopora meandrina</name>
    <dbReference type="NCBI Taxonomy" id="46732"/>
    <lineage>
        <taxon>Eukaryota</taxon>
        <taxon>Metazoa</taxon>
        <taxon>Cnidaria</taxon>
        <taxon>Anthozoa</taxon>
        <taxon>Hexacorallia</taxon>
        <taxon>Scleractinia</taxon>
        <taxon>Astrocoeniina</taxon>
        <taxon>Pocilloporidae</taxon>
        <taxon>Pocillopora</taxon>
    </lineage>
</organism>
<name>A0AAU9Y0X8_9CNID</name>
<dbReference type="AlphaFoldDB" id="A0AAU9Y0X8"/>
<proteinExistence type="predicted"/>
<reference evidence="1 2" key="1">
    <citation type="submission" date="2022-05" db="EMBL/GenBank/DDBJ databases">
        <authorList>
            <consortium name="Genoscope - CEA"/>
            <person name="William W."/>
        </authorList>
    </citation>
    <scope>NUCLEOTIDE SEQUENCE [LARGE SCALE GENOMIC DNA]</scope>
</reference>
<protein>
    <submittedName>
        <fullName evidence="1">Uncharacterized protein</fullName>
    </submittedName>
</protein>
<sequence>MRLFLFLKSSWSQGRKGKHYFYHTRSVRMQEDLLSVSFLWRKASKSLYLRWPYKEEPCPRNGGAIWVDDVIESGLTACVRDSSNSTKEVNWIAVRTAPSGSQINTKLLSSWTTGTECERMDFQQVELYAMALWVEDLTVDSFKICLREAKIFDGPHKNLKINWMALTDITIDNFTLINSLVFANTNLLSPRHDYAFCQTVNFTEPFYAPLVVLITAKRSTNYLQSGFRCNAVTSWVEYTSKIEAQICVKRFNSDSKDKDVITVDYMVTG</sequence>
<gene>
    <name evidence="1" type="ORF">PMEA_00003433</name>
</gene>
<accession>A0AAU9Y0X8</accession>
<evidence type="ECO:0000313" key="1">
    <source>
        <dbReference type="EMBL" id="CAH3165269.1"/>
    </source>
</evidence>
<keyword evidence="2" id="KW-1185">Reference proteome</keyword>
<dbReference type="Proteomes" id="UP001159428">
    <property type="component" value="Unassembled WGS sequence"/>
</dbReference>
<dbReference type="EMBL" id="CALNXJ010000115">
    <property type="protein sequence ID" value="CAH3165269.1"/>
    <property type="molecule type" value="Genomic_DNA"/>
</dbReference>
<evidence type="ECO:0000313" key="2">
    <source>
        <dbReference type="Proteomes" id="UP001159428"/>
    </source>
</evidence>
<feature type="non-terminal residue" evidence="1">
    <location>
        <position position="269"/>
    </location>
</feature>